<comment type="caution">
    <text evidence="3">The sequence shown here is derived from an EMBL/GenBank/DDBJ whole genome shotgun (WGS) entry which is preliminary data.</text>
</comment>
<dbReference type="SUPFAM" id="SSF53933">
    <property type="entry name" value="Microbial ribonucleases"/>
    <property type="match status" value="1"/>
</dbReference>
<dbReference type="EMBL" id="WINI01000007">
    <property type="protein sequence ID" value="MQR02034.1"/>
    <property type="molecule type" value="Genomic_DNA"/>
</dbReference>
<dbReference type="RefSeq" id="WP_153235598.1">
    <property type="nucleotide sequence ID" value="NZ_WINI01000007.1"/>
</dbReference>
<sequence length="132" mass="14906">MRQVIAPSWHAAVTRYCLLFFVGLLLSMQVLARSASPSDTISVDQLPPQAQQTLMLIKQGGPFPYAKDGAVFGNYEGLLPKQKRGYYHEFTVKTPRSRNRGARRIISGGAIGSSGEYYYTDNHYETFRRIQE</sequence>
<keyword evidence="2" id="KW-0378">Hydrolase</keyword>
<evidence type="ECO:0000256" key="2">
    <source>
        <dbReference type="ARBA" id="ARBA00022801"/>
    </source>
</evidence>
<dbReference type="Gene3D" id="3.10.450.30">
    <property type="entry name" value="Microbial ribonucleases"/>
    <property type="match status" value="1"/>
</dbReference>
<evidence type="ECO:0000256" key="1">
    <source>
        <dbReference type="ARBA" id="ARBA00022722"/>
    </source>
</evidence>
<accession>A0A843YWJ2</accession>
<protein>
    <submittedName>
        <fullName evidence="3">Ribonuclease</fullName>
    </submittedName>
</protein>
<dbReference type="OrthoDB" id="5326845at2"/>
<dbReference type="GO" id="GO:0003723">
    <property type="term" value="F:RNA binding"/>
    <property type="evidence" value="ECO:0007669"/>
    <property type="project" value="InterPro"/>
</dbReference>
<gene>
    <name evidence="3" type="ORF">GEV47_15255</name>
</gene>
<dbReference type="AlphaFoldDB" id="A0A843YWJ2"/>
<keyword evidence="4" id="KW-1185">Reference proteome</keyword>
<dbReference type="Proteomes" id="UP000451565">
    <property type="component" value="Unassembled WGS sequence"/>
</dbReference>
<evidence type="ECO:0000313" key="4">
    <source>
        <dbReference type="Proteomes" id="UP000451565"/>
    </source>
</evidence>
<reference evidence="3 4" key="1">
    <citation type="submission" date="2019-10" db="EMBL/GenBank/DDBJ databases">
        <title>Glaciimonas soli sp. nov., a psychrophilic bacterium isolated from the forest soil of a high elevation mountain in Taiwan.</title>
        <authorList>
            <person name="Wang L.-T."/>
            <person name="Shieh W.Y."/>
        </authorList>
    </citation>
    <scope>NUCLEOTIDE SEQUENCE [LARGE SCALE GENOMIC DNA]</scope>
    <source>
        <strain evidence="3 4">GS1</strain>
    </source>
</reference>
<proteinExistence type="predicted"/>
<dbReference type="CDD" id="cd00607">
    <property type="entry name" value="RNase_Sa"/>
    <property type="match status" value="1"/>
</dbReference>
<evidence type="ECO:0000313" key="3">
    <source>
        <dbReference type="EMBL" id="MQR02034.1"/>
    </source>
</evidence>
<name>A0A843YWJ2_9BURK</name>
<dbReference type="InterPro" id="IPR016191">
    <property type="entry name" value="Ribonuclease/ribotoxin"/>
</dbReference>
<dbReference type="Pfam" id="PF00545">
    <property type="entry name" value="Ribonuclease"/>
    <property type="match status" value="1"/>
</dbReference>
<dbReference type="GO" id="GO:0016787">
    <property type="term" value="F:hydrolase activity"/>
    <property type="evidence" value="ECO:0007669"/>
    <property type="project" value="UniProtKB-KW"/>
</dbReference>
<keyword evidence="1" id="KW-0540">Nuclease</keyword>
<dbReference type="GO" id="GO:0004521">
    <property type="term" value="F:RNA endonuclease activity"/>
    <property type="evidence" value="ECO:0007669"/>
    <property type="project" value="InterPro"/>
</dbReference>
<dbReference type="InterPro" id="IPR000026">
    <property type="entry name" value="N1-like"/>
</dbReference>
<organism evidence="3 4">
    <name type="scientific">Glaciimonas soli</name>
    <dbReference type="NCBI Taxonomy" id="2590999"/>
    <lineage>
        <taxon>Bacteria</taxon>
        <taxon>Pseudomonadati</taxon>
        <taxon>Pseudomonadota</taxon>
        <taxon>Betaproteobacteria</taxon>
        <taxon>Burkholderiales</taxon>
        <taxon>Oxalobacteraceae</taxon>
        <taxon>Glaciimonas</taxon>
    </lineage>
</organism>